<feature type="region of interest" description="Disordered" evidence="13">
    <location>
        <begin position="764"/>
        <end position="794"/>
    </location>
</feature>
<dbReference type="PANTHER" id="PTHR45685">
    <property type="entry name" value="HELICASE SRCAP-RELATED"/>
    <property type="match status" value="1"/>
</dbReference>
<evidence type="ECO:0000256" key="12">
    <source>
        <dbReference type="ARBA" id="ARBA00023242"/>
    </source>
</evidence>
<dbReference type="PROSITE" id="PS51192">
    <property type="entry name" value="HELICASE_ATP_BIND_1"/>
    <property type="match status" value="1"/>
</dbReference>
<dbReference type="InterPro" id="IPR000330">
    <property type="entry name" value="SNF2_N"/>
</dbReference>
<dbReference type="Gene3D" id="1.20.120.850">
    <property type="entry name" value="SWI2/SNF2 ATPases, N-terminal domain"/>
    <property type="match status" value="1"/>
</dbReference>
<dbReference type="GO" id="GO:0010557">
    <property type="term" value="P:positive regulation of macromolecule biosynthetic process"/>
    <property type="evidence" value="ECO:0007669"/>
    <property type="project" value="UniProtKB-ARBA"/>
</dbReference>
<dbReference type="PANTHER" id="PTHR45685:SF1">
    <property type="entry name" value="HELICASE SRCAP"/>
    <property type="match status" value="1"/>
</dbReference>
<evidence type="ECO:0000259" key="14">
    <source>
        <dbReference type="PROSITE" id="PS51192"/>
    </source>
</evidence>
<dbReference type="CDD" id="cd18793">
    <property type="entry name" value="SF2_C_SNF"/>
    <property type="match status" value="1"/>
</dbReference>
<keyword evidence="3" id="KW-0597">Phosphoprotein</keyword>
<dbReference type="Pfam" id="PF07529">
    <property type="entry name" value="HSA"/>
    <property type="match status" value="1"/>
</dbReference>
<dbReference type="GO" id="GO:0010468">
    <property type="term" value="P:regulation of gene expression"/>
    <property type="evidence" value="ECO:0007669"/>
    <property type="project" value="UniProtKB-ARBA"/>
</dbReference>
<dbReference type="InterPro" id="IPR027417">
    <property type="entry name" value="P-loop_NTPase"/>
</dbReference>
<keyword evidence="7" id="KW-0067">ATP-binding</keyword>
<dbReference type="SMART" id="SM00487">
    <property type="entry name" value="DEXDc"/>
    <property type="match status" value="1"/>
</dbReference>
<dbReference type="OrthoDB" id="372624at2759"/>
<keyword evidence="9" id="KW-0805">Transcription regulation</keyword>
<dbReference type="InterPro" id="IPR049730">
    <property type="entry name" value="SNF2/RAD54-like_C"/>
</dbReference>
<keyword evidence="11" id="KW-0804">Transcription</keyword>
<evidence type="ECO:0000259" key="15">
    <source>
        <dbReference type="PROSITE" id="PS51194"/>
    </source>
</evidence>
<dbReference type="GO" id="GO:0003677">
    <property type="term" value="F:DNA binding"/>
    <property type="evidence" value="ECO:0007669"/>
    <property type="project" value="UniProtKB-KW"/>
</dbReference>
<dbReference type="CDD" id="cd18003">
    <property type="entry name" value="DEXQc_SRCAP"/>
    <property type="match status" value="1"/>
</dbReference>
<evidence type="ECO:0000256" key="11">
    <source>
        <dbReference type="ARBA" id="ARBA00023163"/>
    </source>
</evidence>
<feature type="compositionally biased region" description="Low complexity" evidence="13">
    <location>
        <begin position="765"/>
        <end position="785"/>
    </location>
</feature>
<keyword evidence="5" id="KW-0378">Hydrolase</keyword>
<organism evidence="17 18">
    <name type="scientific">Ceutorhynchus assimilis</name>
    <name type="common">cabbage seed weevil</name>
    <dbReference type="NCBI Taxonomy" id="467358"/>
    <lineage>
        <taxon>Eukaryota</taxon>
        <taxon>Metazoa</taxon>
        <taxon>Ecdysozoa</taxon>
        <taxon>Arthropoda</taxon>
        <taxon>Hexapoda</taxon>
        <taxon>Insecta</taxon>
        <taxon>Pterygota</taxon>
        <taxon>Neoptera</taxon>
        <taxon>Endopterygota</taxon>
        <taxon>Coleoptera</taxon>
        <taxon>Polyphaga</taxon>
        <taxon>Cucujiformia</taxon>
        <taxon>Curculionidae</taxon>
        <taxon>Ceutorhynchinae</taxon>
        <taxon>Ceutorhynchus</taxon>
    </lineage>
</organism>
<dbReference type="GO" id="GO:0005524">
    <property type="term" value="F:ATP binding"/>
    <property type="evidence" value="ECO:0007669"/>
    <property type="project" value="UniProtKB-KW"/>
</dbReference>
<evidence type="ECO:0000256" key="13">
    <source>
        <dbReference type="SAM" id="MobiDB-lite"/>
    </source>
</evidence>
<feature type="compositionally biased region" description="Basic and acidic residues" evidence="13">
    <location>
        <begin position="1249"/>
        <end position="1294"/>
    </location>
</feature>
<evidence type="ECO:0000256" key="6">
    <source>
        <dbReference type="ARBA" id="ARBA00022806"/>
    </source>
</evidence>
<keyword evidence="8" id="KW-0156">Chromatin regulator</keyword>
<dbReference type="GO" id="GO:0006338">
    <property type="term" value="P:chromatin remodeling"/>
    <property type="evidence" value="ECO:0007669"/>
    <property type="project" value="TreeGrafter"/>
</dbReference>
<proteinExistence type="inferred from homology"/>
<dbReference type="Pfam" id="PF00176">
    <property type="entry name" value="SNF2-rel_dom"/>
    <property type="match status" value="1"/>
</dbReference>
<dbReference type="SMART" id="SM00490">
    <property type="entry name" value="HELICc"/>
    <property type="match status" value="1"/>
</dbReference>
<evidence type="ECO:0000256" key="7">
    <source>
        <dbReference type="ARBA" id="ARBA00022840"/>
    </source>
</evidence>
<evidence type="ECO:0000256" key="9">
    <source>
        <dbReference type="ARBA" id="ARBA00023015"/>
    </source>
</evidence>
<dbReference type="SMART" id="SM00573">
    <property type="entry name" value="HSA"/>
    <property type="match status" value="1"/>
</dbReference>
<dbReference type="PROSITE" id="PS51194">
    <property type="entry name" value="HELICASE_CTER"/>
    <property type="match status" value="1"/>
</dbReference>
<dbReference type="FunFam" id="3.40.50.300:FF:000529">
    <property type="entry name" value="helicase SRCAP isoform X1"/>
    <property type="match status" value="1"/>
</dbReference>
<evidence type="ECO:0000256" key="4">
    <source>
        <dbReference type="ARBA" id="ARBA00022741"/>
    </source>
</evidence>
<dbReference type="InterPro" id="IPR050520">
    <property type="entry name" value="INO80/SWR1_helicase"/>
</dbReference>
<dbReference type="GO" id="GO:0000812">
    <property type="term" value="C:Swr1 complex"/>
    <property type="evidence" value="ECO:0007669"/>
    <property type="project" value="TreeGrafter"/>
</dbReference>
<feature type="domain" description="Helicase ATP-binding" evidence="14">
    <location>
        <begin position="354"/>
        <end position="519"/>
    </location>
</feature>
<dbReference type="InterPro" id="IPR014012">
    <property type="entry name" value="HSA_dom"/>
</dbReference>
<comment type="subcellular location">
    <subcellularLocation>
        <location evidence="1">Nucleus</location>
    </subcellularLocation>
</comment>
<feature type="region of interest" description="Disordered" evidence="13">
    <location>
        <begin position="1249"/>
        <end position="1349"/>
    </location>
</feature>
<evidence type="ECO:0000256" key="5">
    <source>
        <dbReference type="ARBA" id="ARBA00022801"/>
    </source>
</evidence>
<reference evidence="17" key="1">
    <citation type="submission" date="2022-01" db="EMBL/GenBank/DDBJ databases">
        <authorList>
            <person name="King R."/>
        </authorList>
    </citation>
    <scope>NUCLEOTIDE SEQUENCE</scope>
</reference>
<dbReference type="GO" id="GO:0042393">
    <property type="term" value="F:histone binding"/>
    <property type="evidence" value="ECO:0007669"/>
    <property type="project" value="TreeGrafter"/>
</dbReference>
<dbReference type="GO" id="GO:0016887">
    <property type="term" value="F:ATP hydrolysis activity"/>
    <property type="evidence" value="ECO:0007669"/>
    <property type="project" value="TreeGrafter"/>
</dbReference>
<accession>A0A9N9QRC9</accession>
<evidence type="ECO:0000256" key="10">
    <source>
        <dbReference type="ARBA" id="ARBA00023125"/>
    </source>
</evidence>
<feature type="domain" description="Helicase C-terminal" evidence="15">
    <location>
        <begin position="948"/>
        <end position="1098"/>
    </location>
</feature>
<protein>
    <submittedName>
        <fullName evidence="17">Uncharacterized protein</fullName>
    </submittedName>
</protein>
<feature type="domain" description="HSA" evidence="16">
    <location>
        <begin position="59"/>
        <end position="131"/>
    </location>
</feature>
<evidence type="ECO:0000313" key="18">
    <source>
        <dbReference type="Proteomes" id="UP001152799"/>
    </source>
</evidence>
<feature type="region of interest" description="Disordered" evidence="13">
    <location>
        <begin position="258"/>
        <end position="284"/>
    </location>
</feature>
<dbReference type="Proteomes" id="UP001152799">
    <property type="component" value="Chromosome 7"/>
</dbReference>
<name>A0A9N9QRC9_9CUCU</name>
<keyword evidence="10" id="KW-0238">DNA-binding</keyword>
<feature type="compositionally biased region" description="Acidic residues" evidence="13">
    <location>
        <begin position="262"/>
        <end position="271"/>
    </location>
</feature>
<feature type="compositionally biased region" description="Basic and acidic residues" evidence="13">
    <location>
        <begin position="1335"/>
        <end position="1349"/>
    </location>
</feature>
<dbReference type="GO" id="GO:0140096">
    <property type="term" value="F:catalytic activity, acting on a protein"/>
    <property type="evidence" value="ECO:0007669"/>
    <property type="project" value="UniProtKB-ARBA"/>
</dbReference>
<gene>
    <name evidence="17" type="ORF">CEUTPL_LOCUS11987</name>
</gene>
<evidence type="ECO:0000256" key="2">
    <source>
        <dbReference type="ARBA" id="ARBA00009220"/>
    </source>
</evidence>
<keyword evidence="18" id="KW-1185">Reference proteome</keyword>
<dbReference type="Gene3D" id="3.40.50.10810">
    <property type="entry name" value="Tandem AAA-ATPase domain"/>
    <property type="match status" value="1"/>
</dbReference>
<dbReference type="EMBL" id="OU892283">
    <property type="protein sequence ID" value="CAG9771556.1"/>
    <property type="molecule type" value="Genomic_DNA"/>
</dbReference>
<dbReference type="Pfam" id="PF00271">
    <property type="entry name" value="Helicase_C"/>
    <property type="match status" value="1"/>
</dbReference>
<dbReference type="SUPFAM" id="SSF52540">
    <property type="entry name" value="P-loop containing nucleoside triphosphate hydrolases"/>
    <property type="match status" value="2"/>
</dbReference>
<dbReference type="InterPro" id="IPR001650">
    <property type="entry name" value="Helicase_C-like"/>
</dbReference>
<dbReference type="FunFam" id="3.40.50.10810:FF:000005">
    <property type="entry name" value="Photoperiod-independent early flowering 1"/>
    <property type="match status" value="1"/>
</dbReference>
<dbReference type="GO" id="GO:0004386">
    <property type="term" value="F:helicase activity"/>
    <property type="evidence" value="ECO:0007669"/>
    <property type="project" value="UniProtKB-KW"/>
</dbReference>
<keyword evidence="12" id="KW-0539">Nucleus</keyword>
<keyword evidence="4" id="KW-0547">Nucleotide-binding</keyword>
<evidence type="ECO:0000313" key="17">
    <source>
        <dbReference type="EMBL" id="CAG9771556.1"/>
    </source>
</evidence>
<evidence type="ECO:0000256" key="3">
    <source>
        <dbReference type="ARBA" id="ARBA00022553"/>
    </source>
</evidence>
<dbReference type="InterPro" id="IPR038718">
    <property type="entry name" value="SNF2-like_sf"/>
</dbReference>
<keyword evidence="6" id="KW-0347">Helicase</keyword>
<dbReference type="Gene3D" id="3.40.50.300">
    <property type="entry name" value="P-loop containing nucleotide triphosphate hydrolases"/>
    <property type="match status" value="1"/>
</dbReference>
<dbReference type="PROSITE" id="PS51204">
    <property type="entry name" value="HSA"/>
    <property type="match status" value="1"/>
</dbReference>
<dbReference type="InterPro" id="IPR014001">
    <property type="entry name" value="Helicase_ATP-bd"/>
</dbReference>
<evidence type="ECO:0000259" key="16">
    <source>
        <dbReference type="PROSITE" id="PS51204"/>
    </source>
</evidence>
<comment type="similarity">
    <text evidence="2">Belongs to the SNF2/RAD54 helicase family. SWR1 subfamily.</text>
</comment>
<sequence length="1349" mass="157482">MESMSESETETTVREDGRNIFVNDNYLHLQSVRRAKHEDYVAQKFNGLQKAGLLWSRRIPKVQEPIKPKLHWDFLLEEMIWMSTDFSRERKWKKAAAQKISRTIHKFFHDKTLAAQRAQKENERHMRLVSNLIAKSIKDFWNNIEMLSLHKQLIIMEEARKKELNQKLSIIVNQTEQYSHNIAKQINKSVSTTSSDDDAEFMDTQSDEDIEETLEEEEKDLSEADQAKEVEALVKESKMQLDDDFLREYLLNRDNIRLSSNESDDDSDDEFVDKNSKRRKTLSNRNEEFGNLESILQNDPNDKPDKLLNDAAAIAESIKPNGSTLSSTTVLTKVPFLLKFPLREYQHIGLDWLVTMYDRELNGILADEMGLGKTIQTIALLAYLACEKGNWGPHLIVVPTSVLLNWEMELKKWCPAFKILAYYGSQADRKLKRVGWAKINTFHICITSYNLIIQDQQSFRRKKWKYLILDEAQNIKNFKSERWQLLLNFQTERRLLLTGTPLQNNLMELWSLMHFLMPAVFQSHREFKEWFANPVSGMIEGNMEYNENIIERLHKVLRPFLLRRLKSEVEKQLPKKYEHIIMCRLSKRQRFLYDDYMSREQTREGLAGGTLLRVMNILMQLRKVCNHPNLFEDRPVKSPFQCDNYTLFIPSIVYSAIEHDINKHLNLHALNLKLVLIEMYISSYQFFRCSQTINKTTEQIASAISQSSLPKAPQCKIRLVVPKVAKEKEKNVLQPRNSNNIEKEEEKKAKTIGLKILDQFFPKQNNVGMPNNNNNNFDSSEDNTNQQQPGQQLSDDLKNILRINKRRCMAEPLYGKDFRETCKIFSPNKIFAWACGRLYCLNVLHNKNYTYHSNFLKEALHNPTRRIEALKDIFDRFILYIPTVNSKGPDIRVCRPSPSLYYTNQRQQYLLQQIFSKPIIPLHRIATAMMCQFPDARLIQYDCGKLQKLAELLRKLKNESHRVLVFTQMTKMLDVLEFFFNYHGYIYLRMDGTTKIDQRQILLDRFNNDQRIFAFILSTRSGGVGINLTGADTVIFYDSDWNPTMDAQAQDRCHRIGQTRDVHIYRLISEKTIEENILKKANQKEILCNLAIDGGNFTTSYFTNHSAIVEELFTIDQTLDSAEKRIGKKTCDIDSIMNDKLKSYEKTLAACEDDQDFQATKYAEAEAMANLMEFDESIPPKTFNNKNKEGEVSKELQEINELIGKLSAIEKYALRFIEHTPLQSANPLTAKSRKQIELKKRLLEFNQKRASQKNEEKLEQQELEENKTISPEDSKKVKTKTEGKLLKRKKETEPTKQMPKRSKTKSDNTDITMSSKLRSSIRLKRKNNEKAISSKSDDAEEKTVIKDTH</sequence>
<evidence type="ECO:0000256" key="1">
    <source>
        <dbReference type="ARBA" id="ARBA00004123"/>
    </source>
</evidence>
<evidence type="ECO:0000256" key="8">
    <source>
        <dbReference type="ARBA" id="ARBA00022853"/>
    </source>
</evidence>